<dbReference type="GO" id="GO:0006950">
    <property type="term" value="P:response to stress"/>
    <property type="evidence" value="ECO:0007669"/>
    <property type="project" value="TreeGrafter"/>
</dbReference>
<keyword evidence="3" id="KW-1185">Reference proteome</keyword>
<feature type="domain" description="HTH marR-type" evidence="1">
    <location>
        <begin position="1"/>
        <end position="137"/>
    </location>
</feature>
<comment type="caution">
    <text evidence="2">The sequence shown here is derived from an EMBL/GenBank/DDBJ whole genome shotgun (WGS) entry which is preliminary data.</text>
</comment>
<sequence length="140" mass="15709">MKKESSVCNCVNIRRASQAVTEIYDGYLSESGLKIGQFSMLRHISYMEPVNVSRLAEKMRLDRTTLVRGLKILEKEGYVADTSDAGTRSRSLKLTVEGHNVLAEAEPMWQAAQKHLEEHMGKDTLKDLVSLLSKLESLTP</sequence>
<dbReference type="InterPro" id="IPR036388">
    <property type="entry name" value="WH-like_DNA-bd_sf"/>
</dbReference>
<evidence type="ECO:0000313" key="2">
    <source>
        <dbReference type="EMBL" id="TCK60923.1"/>
    </source>
</evidence>
<dbReference type="InterPro" id="IPR039422">
    <property type="entry name" value="MarR/SlyA-like"/>
</dbReference>
<dbReference type="Pfam" id="PF01047">
    <property type="entry name" value="MarR"/>
    <property type="match status" value="1"/>
</dbReference>
<gene>
    <name evidence="2" type="ORF">C8D98_1803</name>
</gene>
<dbReference type="SUPFAM" id="SSF46785">
    <property type="entry name" value="Winged helix' DNA-binding domain"/>
    <property type="match status" value="1"/>
</dbReference>
<dbReference type="PANTHER" id="PTHR33164:SF105">
    <property type="entry name" value="TRANSCRIPTIONAL REPRESSOR PROTEIN-RELATED"/>
    <property type="match status" value="1"/>
</dbReference>
<accession>A0A4R1KAI9</accession>
<proteinExistence type="predicted"/>
<dbReference type="PROSITE" id="PS50995">
    <property type="entry name" value="HTH_MARR_2"/>
    <property type="match status" value="1"/>
</dbReference>
<dbReference type="AlphaFoldDB" id="A0A4R1KAI9"/>
<dbReference type="Proteomes" id="UP000294614">
    <property type="component" value="Unassembled WGS sequence"/>
</dbReference>
<dbReference type="SMART" id="SM00347">
    <property type="entry name" value="HTH_MARR"/>
    <property type="match status" value="1"/>
</dbReference>
<evidence type="ECO:0000313" key="3">
    <source>
        <dbReference type="Proteomes" id="UP000294614"/>
    </source>
</evidence>
<dbReference type="InterPro" id="IPR000835">
    <property type="entry name" value="HTH_MarR-typ"/>
</dbReference>
<keyword evidence="2" id="KW-0238">DNA-binding</keyword>
<dbReference type="PANTHER" id="PTHR33164">
    <property type="entry name" value="TRANSCRIPTIONAL REGULATOR, MARR FAMILY"/>
    <property type="match status" value="1"/>
</dbReference>
<evidence type="ECO:0000259" key="1">
    <source>
        <dbReference type="PROSITE" id="PS50995"/>
    </source>
</evidence>
<reference evidence="2 3" key="1">
    <citation type="submission" date="2019-03" db="EMBL/GenBank/DDBJ databases">
        <title>Genomic Encyclopedia of Type Strains, Phase IV (KMG-IV): sequencing the most valuable type-strain genomes for metagenomic binning, comparative biology and taxonomic classification.</title>
        <authorList>
            <person name="Goeker M."/>
        </authorList>
    </citation>
    <scope>NUCLEOTIDE SEQUENCE [LARGE SCALE GENOMIC DNA]</scope>
    <source>
        <strain evidence="2 3">DSM 24984</strain>
    </source>
</reference>
<dbReference type="RefSeq" id="WP_132873781.1">
    <property type="nucleotide sequence ID" value="NZ_JAJUHT010000001.1"/>
</dbReference>
<organism evidence="2 3">
    <name type="scientific">Seleniivibrio woodruffii</name>
    <dbReference type="NCBI Taxonomy" id="1078050"/>
    <lineage>
        <taxon>Bacteria</taxon>
        <taxon>Pseudomonadati</taxon>
        <taxon>Deferribacterota</taxon>
        <taxon>Deferribacteres</taxon>
        <taxon>Deferribacterales</taxon>
        <taxon>Geovibrionaceae</taxon>
        <taxon>Seleniivibrio</taxon>
    </lineage>
</organism>
<dbReference type="GO" id="GO:0003677">
    <property type="term" value="F:DNA binding"/>
    <property type="evidence" value="ECO:0007669"/>
    <property type="project" value="UniProtKB-KW"/>
</dbReference>
<dbReference type="Gene3D" id="1.10.10.10">
    <property type="entry name" value="Winged helix-like DNA-binding domain superfamily/Winged helix DNA-binding domain"/>
    <property type="match status" value="1"/>
</dbReference>
<dbReference type="OrthoDB" id="165131at2"/>
<protein>
    <submittedName>
        <fullName evidence="2">DNA-binding MarR family transcriptional regulator</fullName>
    </submittedName>
</protein>
<dbReference type="GO" id="GO:0003700">
    <property type="term" value="F:DNA-binding transcription factor activity"/>
    <property type="evidence" value="ECO:0007669"/>
    <property type="project" value="InterPro"/>
</dbReference>
<dbReference type="EMBL" id="SMGG01000004">
    <property type="protein sequence ID" value="TCK60923.1"/>
    <property type="molecule type" value="Genomic_DNA"/>
</dbReference>
<name>A0A4R1KAI9_9BACT</name>
<dbReference type="InterPro" id="IPR036390">
    <property type="entry name" value="WH_DNA-bd_sf"/>
</dbReference>